<feature type="domain" description="DUF2510" evidence="3">
    <location>
        <begin position="7"/>
        <end position="39"/>
    </location>
</feature>
<dbReference type="InterPro" id="IPR038468">
    <property type="entry name" value="MmpS_C"/>
</dbReference>
<comment type="caution">
    <text evidence="4">The sequence shown here is derived from an EMBL/GenBank/DDBJ whole genome shotgun (WGS) entry which is preliminary data.</text>
</comment>
<evidence type="ECO:0000313" key="4">
    <source>
        <dbReference type="EMBL" id="MBC9224937.1"/>
    </source>
</evidence>
<name>A0A8I0ET65_9ACTN</name>
<evidence type="ECO:0000256" key="2">
    <source>
        <dbReference type="SAM" id="Phobius"/>
    </source>
</evidence>
<dbReference type="AlphaFoldDB" id="A0A8I0ET65"/>
<evidence type="ECO:0000256" key="1">
    <source>
        <dbReference type="SAM" id="MobiDB-lite"/>
    </source>
</evidence>
<keyword evidence="2" id="KW-1133">Transmembrane helix</keyword>
<accession>A0A8I0ET65</accession>
<dbReference type="Pfam" id="PF10708">
    <property type="entry name" value="DUF2510"/>
    <property type="match status" value="1"/>
</dbReference>
<dbReference type="Gene3D" id="2.60.40.2880">
    <property type="entry name" value="MmpS1-5, C-terminal soluble domain"/>
    <property type="match status" value="1"/>
</dbReference>
<organism evidence="4 5">
    <name type="scientific">Aeromicrobium senzhongii</name>
    <dbReference type="NCBI Taxonomy" id="2663859"/>
    <lineage>
        <taxon>Bacteria</taxon>
        <taxon>Bacillati</taxon>
        <taxon>Actinomycetota</taxon>
        <taxon>Actinomycetes</taxon>
        <taxon>Propionibacteriales</taxon>
        <taxon>Nocardioidaceae</taxon>
        <taxon>Aeromicrobium</taxon>
    </lineage>
</organism>
<gene>
    <name evidence="4" type="ORF">IBG24_01250</name>
</gene>
<sequence>MNQKAPAGWYDDPAGSGGQRFWNGQAWTERVEPTGSTTRATPRPSRGSRERLPDGYMLLNGERVPLGQLTPPPSTPPRQFGPVGAKNRGVVVAAAVAIGVVVLFLVSSLVPTEDPGIDLGDWSGGDGDFAARYTLEVDSRDGMGVDVIWSDGTDEYTETAVDPGWSTDIGAVDGGVRLDATANDGRDIPTCRILDADGSVIIKATAAYPGGTATCRWND</sequence>
<dbReference type="InterPro" id="IPR018929">
    <property type="entry name" value="DUF2510"/>
</dbReference>
<reference evidence="4" key="1">
    <citation type="submission" date="2020-09" db="EMBL/GenBank/DDBJ databases">
        <title>Novel species in genus Aeromicrobium.</title>
        <authorList>
            <person name="Zhang G."/>
        </authorList>
    </citation>
    <scope>NUCLEOTIDE SEQUENCE</scope>
    <source>
        <strain evidence="4">Zg-636</strain>
    </source>
</reference>
<feature type="transmembrane region" description="Helical" evidence="2">
    <location>
        <begin position="90"/>
        <end position="110"/>
    </location>
</feature>
<protein>
    <submittedName>
        <fullName evidence="4">DUF2510 domain-containing protein</fullName>
    </submittedName>
</protein>
<keyword evidence="2" id="KW-0472">Membrane</keyword>
<evidence type="ECO:0000313" key="5">
    <source>
        <dbReference type="Proteomes" id="UP000620591"/>
    </source>
</evidence>
<keyword evidence="2" id="KW-0812">Transmembrane</keyword>
<proteinExistence type="predicted"/>
<evidence type="ECO:0000259" key="3">
    <source>
        <dbReference type="Pfam" id="PF10708"/>
    </source>
</evidence>
<dbReference type="EMBL" id="JACTVM010000001">
    <property type="protein sequence ID" value="MBC9224937.1"/>
    <property type="molecule type" value="Genomic_DNA"/>
</dbReference>
<feature type="region of interest" description="Disordered" evidence="1">
    <location>
        <begin position="1"/>
        <end position="53"/>
    </location>
</feature>
<dbReference type="Proteomes" id="UP000620591">
    <property type="component" value="Unassembled WGS sequence"/>
</dbReference>
<dbReference type="RefSeq" id="WP_187768353.1">
    <property type="nucleotide sequence ID" value="NZ_JACTVM010000001.1"/>
</dbReference>